<protein>
    <submittedName>
        <fullName evidence="2">Uncharacterized protein</fullName>
    </submittedName>
</protein>
<gene>
    <name evidence="2" type="ORF">VTK73DRAFT_2177</name>
</gene>
<dbReference type="EMBL" id="JAZHXJ010001592">
    <property type="protein sequence ID" value="KAL1844607.1"/>
    <property type="molecule type" value="Genomic_DNA"/>
</dbReference>
<evidence type="ECO:0000313" key="2">
    <source>
        <dbReference type="EMBL" id="KAL1844607.1"/>
    </source>
</evidence>
<feature type="compositionally biased region" description="Basic residues" evidence="1">
    <location>
        <begin position="166"/>
        <end position="175"/>
    </location>
</feature>
<evidence type="ECO:0000313" key="3">
    <source>
        <dbReference type="Proteomes" id="UP001586593"/>
    </source>
</evidence>
<feature type="compositionally biased region" description="Basic and acidic residues" evidence="1">
    <location>
        <begin position="185"/>
        <end position="197"/>
    </location>
</feature>
<name>A0ABR3VSF6_9PEZI</name>
<dbReference type="Proteomes" id="UP001586593">
    <property type="component" value="Unassembled WGS sequence"/>
</dbReference>
<feature type="compositionally biased region" description="Basic residues" evidence="1">
    <location>
        <begin position="54"/>
        <end position="65"/>
    </location>
</feature>
<proteinExistence type="predicted"/>
<accession>A0ABR3VSF6</accession>
<sequence>MLWTRCFSASMARLSSSSSRRPPAKGMNAVVGCGGLWWVWWVRTPLEGPGALPHTRRERRGRRRRQLETEGLNNGDEWSNVGNVVVAAAGRARKEGDCGDRDARRAPRTVDGSVGCPPQGLEIMTDECVSSKRVHESDWSMKANAGRAVSSAGAGYPSRDVIRKESRRRGLGRKKAWWDEEEEAAGEKEEKSRRKPEGTPTRSPTRIGTTGGSQSSVHGPSSSLAAVALLRAM</sequence>
<comment type="caution">
    <text evidence="2">The sequence shown here is derived from an EMBL/GenBank/DDBJ whole genome shotgun (WGS) entry which is preliminary data.</text>
</comment>
<feature type="region of interest" description="Disordered" evidence="1">
    <location>
        <begin position="49"/>
        <end position="75"/>
    </location>
</feature>
<feature type="region of interest" description="Disordered" evidence="1">
    <location>
        <begin position="94"/>
        <end position="118"/>
    </location>
</feature>
<keyword evidence="3" id="KW-1185">Reference proteome</keyword>
<feature type="compositionally biased region" description="Basic and acidic residues" evidence="1">
    <location>
        <begin position="94"/>
        <end position="105"/>
    </location>
</feature>
<reference evidence="2 3" key="1">
    <citation type="journal article" date="2024" name="Commun. Biol.">
        <title>Comparative genomic analysis of thermophilic fungi reveals convergent evolutionary adaptations and gene losses.</title>
        <authorList>
            <person name="Steindorff A.S."/>
            <person name="Aguilar-Pontes M.V."/>
            <person name="Robinson A.J."/>
            <person name="Andreopoulos B."/>
            <person name="LaButti K."/>
            <person name="Kuo A."/>
            <person name="Mondo S."/>
            <person name="Riley R."/>
            <person name="Otillar R."/>
            <person name="Haridas S."/>
            <person name="Lipzen A."/>
            <person name="Grimwood J."/>
            <person name="Schmutz J."/>
            <person name="Clum A."/>
            <person name="Reid I.D."/>
            <person name="Moisan M.C."/>
            <person name="Butler G."/>
            <person name="Nguyen T.T.M."/>
            <person name="Dewar K."/>
            <person name="Conant G."/>
            <person name="Drula E."/>
            <person name="Henrissat B."/>
            <person name="Hansel C."/>
            <person name="Singer S."/>
            <person name="Hutchinson M.I."/>
            <person name="de Vries R.P."/>
            <person name="Natvig D.O."/>
            <person name="Powell A.J."/>
            <person name="Tsang A."/>
            <person name="Grigoriev I.V."/>
        </authorList>
    </citation>
    <scope>NUCLEOTIDE SEQUENCE [LARGE SCALE GENOMIC DNA]</scope>
    <source>
        <strain evidence="2 3">ATCC 24622</strain>
    </source>
</reference>
<organism evidence="2 3">
    <name type="scientific">Phialemonium thermophilum</name>
    <dbReference type="NCBI Taxonomy" id="223376"/>
    <lineage>
        <taxon>Eukaryota</taxon>
        <taxon>Fungi</taxon>
        <taxon>Dikarya</taxon>
        <taxon>Ascomycota</taxon>
        <taxon>Pezizomycotina</taxon>
        <taxon>Sordariomycetes</taxon>
        <taxon>Sordariomycetidae</taxon>
        <taxon>Cephalothecales</taxon>
        <taxon>Cephalothecaceae</taxon>
        <taxon>Phialemonium</taxon>
    </lineage>
</organism>
<feature type="region of interest" description="Disordered" evidence="1">
    <location>
        <begin position="166"/>
        <end position="223"/>
    </location>
</feature>
<evidence type="ECO:0000256" key="1">
    <source>
        <dbReference type="SAM" id="MobiDB-lite"/>
    </source>
</evidence>
<feature type="compositionally biased region" description="Low complexity" evidence="1">
    <location>
        <begin position="212"/>
        <end position="223"/>
    </location>
</feature>